<evidence type="ECO:0000313" key="2">
    <source>
        <dbReference type="EMBL" id="GAA4610411.1"/>
    </source>
</evidence>
<dbReference type="Proteomes" id="UP001500212">
    <property type="component" value="Unassembled WGS sequence"/>
</dbReference>
<feature type="transmembrane region" description="Helical" evidence="1">
    <location>
        <begin position="57"/>
        <end position="75"/>
    </location>
</feature>
<feature type="transmembrane region" description="Helical" evidence="1">
    <location>
        <begin position="24"/>
        <end position="45"/>
    </location>
</feature>
<sequence>MIAGKTAEHHGVAPPPYVERFRRFGPIASVAAGGVAIVLSSLWLVQAARGAHLDDGPPALALLCTALGMVGFGTVRLARGHSKGRVAFSIDADGVYFADCVYPGSEPDGQARRIPWDEINALILFSRRTEFLRGAVECVGVRLNSSVAGSPEDHFARLKQILAKPDMELHVWEQLRELDRDLPEARMKTAVSFHTEVHGWSYRHSSVLEAVRAHAPGVPVISFPADDYYHLVGWRADQEKLWQILQDAELRRWGW</sequence>
<evidence type="ECO:0000313" key="3">
    <source>
        <dbReference type="Proteomes" id="UP001500212"/>
    </source>
</evidence>
<accession>A0ABP8TP24</accession>
<gene>
    <name evidence="2" type="ORF">GCM10023195_42710</name>
</gene>
<dbReference type="EMBL" id="BAABHJ010000012">
    <property type="protein sequence ID" value="GAA4610411.1"/>
    <property type="molecule type" value="Genomic_DNA"/>
</dbReference>
<reference evidence="3" key="1">
    <citation type="journal article" date="2019" name="Int. J. Syst. Evol. Microbiol.">
        <title>The Global Catalogue of Microorganisms (GCM) 10K type strain sequencing project: providing services to taxonomists for standard genome sequencing and annotation.</title>
        <authorList>
            <consortium name="The Broad Institute Genomics Platform"/>
            <consortium name="The Broad Institute Genome Sequencing Center for Infectious Disease"/>
            <person name="Wu L."/>
            <person name="Ma J."/>
        </authorList>
    </citation>
    <scope>NUCLEOTIDE SEQUENCE [LARGE SCALE GENOMIC DNA]</scope>
    <source>
        <strain evidence="3">JCM 17938</strain>
    </source>
</reference>
<proteinExistence type="predicted"/>
<keyword evidence="3" id="KW-1185">Reference proteome</keyword>
<name>A0ABP8TP24_9ACTN</name>
<organism evidence="2 3">
    <name type="scientific">Actinoallomurus liliacearum</name>
    <dbReference type="NCBI Taxonomy" id="1080073"/>
    <lineage>
        <taxon>Bacteria</taxon>
        <taxon>Bacillati</taxon>
        <taxon>Actinomycetota</taxon>
        <taxon>Actinomycetes</taxon>
        <taxon>Streptosporangiales</taxon>
        <taxon>Thermomonosporaceae</taxon>
        <taxon>Actinoallomurus</taxon>
    </lineage>
</organism>
<keyword evidence="1" id="KW-1133">Transmembrane helix</keyword>
<keyword evidence="1" id="KW-0472">Membrane</keyword>
<comment type="caution">
    <text evidence="2">The sequence shown here is derived from an EMBL/GenBank/DDBJ whole genome shotgun (WGS) entry which is preliminary data.</text>
</comment>
<protein>
    <submittedName>
        <fullName evidence="2">Uncharacterized protein</fullName>
    </submittedName>
</protein>
<dbReference type="RefSeq" id="WP_345356938.1">
    <property type="nucleotide sequence ID" value="NZ_BAABHJ010000012.1"/>
</dbReference>
<keyword evidence="1" id="KW-0812">Transmembrane</keyword>
<evidence type="ECO:0000256" key="1">
    <source>
        <dbReference type="SAM" id="Phobius"/>
    </source>
</evidence>